<dbReference type="NCBIfam" id="TIGR01021">
    <property type="entry name" value="rpsE_bact"/>
    <property type="match status" value="1"/>
</dbReference>
<dbReference type="PROSITE" id="PS00585">
    <property type="entry name" value="RIBOSOMAL_S5"/>
    <property type="match status" value="1"/>
</dbReference>
<dbReference type="HAMAP" id="MF_01307_B">
    <property type="entry name" value="Ribosomal_uS5_B"/>
    <property type="match status" value="1"/>
</dbReference>
<dbReference type="GO" id="GO:0042254">
    <property type="term" value="P:ribosome biogenesis"/>
    <property type="evidence" value="ECO:0007669"/>
    <property type="project" value="UniProtKB-ARBA"/>
</dbReference>
<proteinExistence type="inferred from homology"/>
<evidence type="ECO:0000256" key="10">
    <source>
        <dbReference type="SAM" id="MobiDB-lite"/>
    </source>
</evidence>
<dbReference type="GO" id="GO:0015935">
    <property type="term" value="C:small ribosomal subunit"/>
    <property type="evidence" value="ECO:0007669"/>
    <property type="project" value="InterPro"/>
</dbReference>
<keyword evidence="13" id="KW-1185">Reference proteome</keyword>
<dbReference type="InterPro" id="IPR005712">
    <property type="entry name" value="Ribosomal_uS5_bac-type"/>
</dbReference>
<evidence type="ECO:0000256" key="3">
    <source>
        <dbReference type="ARBA" id="ARBA00022730"/>
    </source>
</evidence>
<dbReference type="GO" id="GO:0019843">
    <property type="term" value="F:rRNA binding"/>
    <property type="evidence" value="ECO:0007669"/>
    <property type="project" value="UniProtKB-UniRule"/>
</dbReference>
<evidence type="ECO:0000256" key="8">
    <source>
        <dbReference type="HAMAP-Rule" id="MF_01307"/>
    </source>
</evidence>
<reference evidence="12 13" key="1">
    <citation type="submission" date="2020-04" db="EMBL/GenBank/DDBJ databases">
        <title>Hymenobacter polaris sp. nov., isolated from Arctic soil.</title>
        <authorList>
            <person name="Dahal R.H."/>
        </authorList>
    </citation>
    <scope>NUCLEOTIDE SEQUENCE [LARGE SCALE GENOMIC DNA]</scope>
    <source>
        <strain evidence="12 13">RP-2-7</strain>
    </source>
</reference>
<dbReference type="FunFam" id="3.30.230.10:FF:000002">
    <property type="entry name" value="30S ribosomal protein S5"/>
    <property type="match status" value="1"/>
</dbReference>
<dbReference type="PANTHER" id="PTHR48277">
    <property type="entry name" value="MITOCHONDRIAL RIBOSOMAL PROTEIN S5"/>
    <property type="match status" value="1"/>
</dbReference>
<dbReference type="InterPro" id="IPR013810">
    <property type="entry name" value="Ribosomal_uS5_N"/>
</dbReference>
<name>A0A7Y0AHS8_9BACT</name>
<feature type="compositionally biased region" description="Gly residues" evidence="10">
    <location>
        <begin position="9"/>
        <end position="23"/>
    </location>
</feature>
<dbReference type="Pfam" id="PF00333">
    <property type="entry name" value="Ribosomal_S5"/>
    <property type="match status" value="1"/>
</dbReference>
<dbReference type="AlphaFoldDB" id="A0A7Y0AHS8"/>
<dbReference type="Gene3D" id="3.30.160.20">
    <property type="match status" value="1"/>
</dbReference>
<dbReference type="InterPro" id="IPR020568">
    <property type="entry name" value="Ribosomal_Su5_D2-typ_SF"/>
</dbReference>
<comment type="domain">
    <text evidence="8">The N-terminal domain interacts with the head of the 30S subunit; the C-terminal domain interacts with the body and contacts protein S4. The interaction surface between S4 and S5 is involved in control of translational fidelity.</text>
</comment>
<dbReference type="PANTHER" id="PTHR48277:SF1">
    <property type="entry name" value="MITOCHONDRIAL RIBOSOMAL PROTEIN S5"/>
    <property type="match status" value="1"/>
</dbReference>
<comment type="function">
    <text evidence="8">With S4 and S12 plays an important role in translational accuracy.</text>
</comment>
<evidence type="ECO:0000259" key="11">
    <source>
        <dbReference type="PROSITE" id="PS50881"/>
    </source>
</evidence>
<comment type="subunit">
    <text evidence="8">Part of the 30S ribosomal subunit. Contacts proteins S4 and S8.</text>
</comment>
<evidence type="ECO:0000256" key="7">
    <source>
        <dbReference type="ARBA" id="ARBA00035255"/>
    </source>
</evidence>
<evidence type="ECO:0000256" key="1">
    <source>
        <dbReference type="ARBA" id="ARBA00003093"/>
    </source>
</evidence>
<gene>
    <name evidence="8 12" type="primary">rpsE</name>
    <name evidence="12" type="ORF">HHL22_19155</name>
</gene>
<organism evidence="12 13">
    <name type="scientific">Hymenobacter polaris</name>
    <dbReference type="NCBI Taxonomy" id="2682546"/>
    <lineage>
        <taxon>Bacteria</taxon>
        <taxon>Pseudomonadati</taxon>
        <taxon>Bacteroidota</taxon>
        <taxon>Cytophagia</taxon>
        <taxon>Cytophagales</taxon>
        <taxon>Hymenobacteraceae</taxon>
        <taxon>Hymenobacter</taxon>
    </lineage>
</organism>
<dbReference type="RefSeq" id="WP_169533000.1">
    <property type="nucleotide sequence ID" value="NZ_JABBGH010000003.1"/>
</dbReference>
<dbReference type="InterPro" id="IPR000851">
    <property type="entry name" value="Ribosomal_uS5"/>
</dbReference>
<feature type="compositionally biased region" description="Basic and acidic residues" evidence="10">
    <location>
        <begin position="25"/>
        <end position="36"/>
    </location>
</feature>
<dbReference type="InterPro" id="IPR014721">
    <property type="entry name" value="Ribsml_uS5_D2-typ_fold_subgr"/>
</dbReference>
<evidence type="ECO:0000256" key="5">
    <source>
        <dbReference type="ARBA" id="ARBA00022980"/>
    </source>
</evidence>
<keyword evidence="3 8" id="KW-0699">rRNA-binding</keyword>
<dbReference type="Proteomes" id="UP000559626">
    <property type="component" value="Unassembled WGS sequence"/>
</dbReference>
<dbReference type="GO" id="GO:0003735">
    <property type="term" value="F:structural constituent of ribosome"/>
    <property type="evidence" value="ECO:0007669"/>
    <property type="project" value="UniProtKB-UniRule"/>
</dbReference>
<dbReference type="InterPro" id="IPR018192">
    <property type="entry name" value="Ribosomal_uS5_N_CS"/>
</dbReference>
<evidence type="ECO:0000256" key="2">
    <source>
        <dbReference type="ARBA" id="ARBA00008945"/>
    </source>
</evidence>
<protein>
    <recommendedName>
        <fullName evidence="7 8">Small ribosomal subunit protein uS5</fullName>
    </recommendedName>
</protein>
<comment type="caution">
    <text evidence="12">The sequence shown here is derived from an EMBL/GenBank/DDBJ whole genome shotgun (WGS) entry which is preliminary data.</text>
</comment>
<dbReference type="FunFam" id="3.30.160.20:FF:000001">
    <property type="entry name" value="30S ribosomal protein S5"/>
    <property type="match status" value="1"/>
</dbReference>
<dbReference type="SUPFAM" id="SSF54768">
    <property type="entry name" value="dsRNA-binding domain-like"/>
    <property type="match status" value="1"/>
</dbReference>
<evidence type="ECO:0000256" key="9">
    <source>
        <dbReference type="RuleBase" id="RU003823"/>
    </source>
</evidence>
<evidence type="ECO:0000313" key="12">
    <source>
        <dbReference type="EMBL" id="NML67325.1"/>
    </source>
</evidence>
<keyword evidence="5 8" id="KW-0689">Ribosomal protein</keyword>
<feature type="domain" description="S5 DRBM" evidence="11">
    <location>
        <begin position="48"/>
        <end position="111"/>
    </location>
</feature>
<feature type="region of interest" description="Disordered" evidence="10">
    <location>
        <begin position="1"/>
        <end position="45"/>
    </location>
</feature>
<dbReference type="GO" id="GO:0006412">
    <property type="term" value="P:translation"/>
    <property type="evidence" value="ECO:0007669"/>
    <property type="project" value="UniProtKB-UniRule"/>
</dbReference>
<comment type="similarity">
    <text evidence="2 8 9">Belongs to the universal ribosomal protein uS5 family.</text>
</comment>
<comment type="function">
    <text evidence="1 8">Located at the back of the 30S subunit body where it stabilizes the conformation of the head with respect to the body.</text>
</comment>
<dbReference type="InterPro" id="IPR005324">
    <property type="entry name" value="Ribosomal_uS5_C"/>
</dbReference>
<sequence>MAEYNNNNRGGGAGGNDRGGNNRGGNDRRGNDRGGRGNDNAVQGESDLKEKVVAINRVAKVVKGGRRFSFSAIVVVGDGKGTVGYGLGKANEVTDAIAKGIDDARKNLVKVPLYKHTVPHIMEGKYSGGYVLVQPAAAGTGVIAGGAMRAVFESAGIKDVLAKSKGSSNPHNVVKATFDALSKMRDPMQIAQARGISLARVFNG</sequence>
<accession>A0A7Y0AHS8</accession>
<dbReference type="PROSITE" id="PS50881">
    <property type="entry name" value="S5_DSRBD"/>
    <property type="match status" value="1"/>
</dbReference>
<keyword evidence="4 8" id="KW-0694">RNA-binding</keyword>
<dbReference type="GO" id="GO:0005737">
    <property type="term" value="C:cytoplasm"/>
    <property type="evidence" value="ECO:0007669"/>
    <property type="project" value="UniProtKB-ARBA"/>
</dbReference>
<keyword evidence="6 8" id="KW-0687">Ribonucleoprotein</keyword>
<evidence type="ECO:0000256" key="4">
    <source>
        <dbReference type="ARBA" id="ARBA00022884"/>
    </source>
</evidence>
<evidence type="ECO:0000313" key="13">
    <source>
        <dbReference type="Proteomes" id="UP000559626"/>
    </source>
</evidence>
<dbReference type="EMBL" id="JABBGH010000003">
    <property type="protein sequence ID" value="NML67325.1"/>
    <property type="molecule type" value="Genomic_DNA"/>
</dbReference>
<evidence type="ECO:0000256" key="6">
    <source>
        <dbReference type="ARBA" id="ARBA00023274"/>
    </source>
</evidence>
<dbReference type="Pfam" id="PF03719">
    <property type="entry name" value="Ribosomal_S5_C"/>
    <property type="match status" value="1"/>
</dbReference>
<dbReference type="Gene3D" id="3.30.230.10">
    <property type="match status" value="1"/>
</dbReference>
<dbReference type="SUPFAM" id="SSF54211">
    <property type="entry name" value="Ribosomal protein S5 domain 2-like"/>
    <property type="match status" value="1"/>
</dbReference>